<evidence type="ECO:0000256" key="5">
    <source>
        <dbReference type="ARBA" id="ARBA00023315"/>
    </source>
</evidence>
<gene>
    <name evidence="7" type="ORF">BASA50_010360</name>
</gene>
<dbReference type="EMBL" id="JAFCIX010000484">
    <property type="protein sequence ID" value="KAH6588939.1"/>
    <property type="molecule type" value="Genomic_DNA"/>
</dbReference>
<evidence type="ECO:0000313" key="8">
    <source>
        <dbReference type="Proteomes" id="UP001648503"/>
    </source>
</evidence>
<dbReference type="PANTHER" id="PTHR10993:SF7">
    <property type="entry name" value="LIPOYLTRANSFERASE 2, MITOCHONDRIAL-RELATED"/>
    <property type="match status" value="1"/>
</dbReference>
<accession>A0ABQ8EYL6</accession>
<dbReference type="SUPFAM" id="SSF55681">
    <property type="entry name" value="Class II aaRS and biotin synthetases"/>
    <property type="match status" value="1"/>
</dbReference>
<dbReference type="PROSITE" id="PS51733">
    <property type="entry name" value="BPL_LPL_CATALYTIC"/>
    <property type="match status" value="1"/>
</dbReference>
<dbReference type="InterPro" id="IPR004143">
    <property type="entry name" value="BPL_LPL_catalytic"/>
</dbReference>
<dbReference type="EC" id="2.3.1.181" evidence="3"/>
<dbReference type="PROSITE" id="PS01313">
    <property type="entry name" value="LIPB"/>
    <property type="match status" value="1"/>
</dbReference>
<comment type="caution">
    <text evidence="7">The sequence shown here is derived from an EMBL/GenBank/DDBJ whole genome shotgun (WGS) entry which is preliminary data.</text>
</comment>
<sequence>MRFNDFLMFVELHPNESIHFNLCRWMSRIIAVKWLGNRVPYARALAVQSHLLRMRILHAAATASSSVSNLALTNGLNTPSTTSDVDVLLLMEHPPTFTAGRRIKGTDLTEGTRLRQLGADYFETLRGGQTTFHGPGQLIGYPIIDLRKFDLGVRCYVDRLEKTLMSTCERYHINARTTKDTGVWVDDRKIAALGIHVSHHISMHGFALNCNTDLSWFDHIVPCGLVDKKATSITNEILLSSREGSVVTAETAMPVVVESFGKLFGASMRPLREVSHEIDLQIDSLLA</sequence>
<dbReference type="NCBIfam" id="TIGR00214">
    <property type="entry name" value="lipB"/>
    <property type="match status" value="1"/>
</dbReference>
<evidence type="ECO:0000256" key="1">
    <source>
        <dbReference type="ARBA" id="ARBA00004821"/>
    </source>
</evidence>
<feature type="domain" description="BPL/LPL catalytic" evidence="6">
    <location>
        <begin position="82"/>
        <end position="268"/>
    </location>
</feature>
<comment type="similarity">
    <text evidence="2">Belongs to the LipB family.</text>
</comment>
<reference evidence="7 8" key="1">
    <citation type="submission" date="2021-02" db="EMBL/GenBank/DDBJ databases">
        <title>Variation within the Batrachochytrium salamandrivorans European outbreak.</title>
        <authorList>
            <person name="Kelly M."/>
            <person name="Pasmans F."/>
            <person name="Shea T.P."/>
            <person name="Munoz J.F."/>
            <person name="Carranza S."/>
            <person name="Cuomo C.A."/>
            <person name="Martel A."/>
        </authorList>
    </citation>
    <scope>NUCLEOTIDE SEQUENCE [LARGE SCALE GENOMIC DNA]</scope>
    <source>
        <strain evidence="7 8">AMFP18/2</strain>
    </source>
</reference>
<keyword evidence="8" id="KW-1185">Reference proteome</keyword>
<evidence type="ECO:0000256" key="4">
    <source>
        <dbReference type="ARBA" id="ARBA00022679"/>
    </source>
</evidence>
<evidence type="ECO:0000313" key="7">
    <source>
        <dbReference type="EMBL" id="KAH6588939.1"/>
    </source>
</evidence>
<dbReference type="InterPro" id="IPR000544">
    <property type="entry name" value="Octanoyltransferase"/>
</dbReference>
<dbReference type="InterPro" id="IPR045864">
    <property type="entry name" value="aa-tRNA-synth_II/BPL/LPL"/>
</dbReference>
<dbReference type="CDD" id="cd16444">
    <property type="entry name" value="LipB"/>
    <property type="match status" value="1"/>
</dbReference>
<dbReference type="HAMAP" id="MF_00013">
    <property type="entry name" value="LipB"/>
    <property type="match status" value="1"/>
</dbReference>
<keyword evidence="4" id="KW-0808">Transferase</keyword>
<dbReference type="Proteomes" id="UP001648503">
    <property type="component" value="Unassembled WGS sequence"/>
</dbReference>
<dbReference type="Gene3D" id="3.30.930.10">
    <property type="entry name" value="Bira Bifunctional Protein, Domain 2"/>
    <property type="match status" value="1"/>
</dbReference>
<protein>
    <recommendedName>
        <fullName evidence="3">lipoyl(octanoyl) transferase</fullName>
        <ecNumber evidence="3">2.3.1.181</ecNumber>
    </recommendedName>
</protein>
<organism evidence="7 8">
    <name type="scientific">Batrachochytrium salamandrivorans</name>
    <dbReference type="NCBI Taxonomy" id="1357716"/>
    <lineage>
        <taxon>Eukaryota</taxon>
        <taxon>Fungi</taxon>
        <taxon>Fungi incertae sedis</taxon>
        <taxon>Chytridiomycota</taxon>
        <taxon>Chytridiomycota incertae sedis</taxon>
        <taxon>Chytridiomycetes</taxon>
        <taxon>Rhizophydiales</taxon>
        <taxon>Rhizophydiales incertae sedis</taxon>
        <taxon>Batrachochytrium</taxon>
    </lineage>
</organism>
<dbReference type="NCBIfam" id="NF010925">
    <property type="entry name" value="PRK14345.1"/>
    <property type="match status" value="1"/>
</dbReference>
<proteinExistence type="inferred from homology"/>
<name>A0ABQ8EYL6_9FUNG</name>
<evidence type="ECO:0000259" key="6">
    <source>
        <dbReference type="PROSITE" id="PS51733"/>
    </source>
</evidence>
<dbReference type="Pfam" id="PF21948">
    <property type="entry name" value="LplA-B_cat"/>
    <property type="match status" value="1"/>
</dbReference>
<keyword evidence="5" id="KW-0012">Acyltransferase</keyword>
<comment type="pathway">
    <text evidence="1">Protein modification; protein lipoylation via endogenous pathway; protein N(6)-(lipoyl)lysine from octanoyl-[acyl-carrier-protein]: step 1/2.</text>
</comment>
<dbReference type="InterPro" id="IPR020605">
    <property type="entry name" value="Octanoyltransferase_CS"/>
</dbReference>
<evidence type="ECO:0000256" key="2">
    <source>
        <dbReference type="ARBA" id="ARBA00007907"/>
    </source>
</evidence>
<dbReference type="PANTHER" id="PTHR10993">
    <property type="entry name" value="OCTANOYLTRANSFERASE"/>
    <property type="match status" value="1"/>
</dbReference>
<evidence type="ECO:0000256" key="3">
    <source>
        <dbReference type="ARBA" id="ARBA00012334"/>
    </source>
</evidence>